<protein>
    <submittedName>
        <fullName evidence="2">Uncharacterized protein</fullName>
    </submittedName>
</protein>
<name>A0A0G4FM94_9ALVE</name>
<gene>
    <name evidence="2" type="ORF">Cvel_17674</name>
</gene>
<feature type="region of interest" description="Disordered" evidence="1">
    <location>
        <begin position="40"/>
        <end position="72"/>
    </location>
</feature>
<proteinExistence type="predicted"/>
<dbReference type="EMBL" id="CDMZ01000468">
    <property type="protein sequence ID" value="CEM14965.1"/>
    <property type="molecule type" value="Genomic_DNA"/>
</dbReference>
<dbReference type="AlphaFoldDB" id="A0A0G4FM94"/>
<reference evidence="2" key="1">
    <citation type="submission" date="2014-11" db="EMBL/GenBank/DDBJ databases">
        <authorList>
            <person name="Otto D Thomas"/>
            <person name="Naeem Raeece"/>
        </authorList>
    </citation>
    <scope>NUCLEOTIDE SEQUENCE</scope>
</reference>
<feature type="compositionally biased region" description="Polar residues" evidence="1">
    <location>
        <begin position="44"/>
        <end position="55"/>
    </location>
</feature>
<organism evidence="2">
    <name type="scientific">Chromera velia CCMP2878</name>
    <dbReference type="NCBI Taxonomy" id="1169474"/>
    <lineage>
        <taxon>Eukaryota</taxon>
        <taxon>Sar</taxon>
        <taxon>Alveolata</taxon>
        <taxon>Colpodellida</taxon>
        <taxon>Chromeraceae</taxon>
        <taxon>Chromera</taxon>
    </lineage>
</organism>
<dbReference type="VEuPathDB" id="CryptoDB:Cvel_17674"/>
<evidence type="ECO:0000313" key="2">
    <source>
        <dbReference type="EMBL" id="CEM14965.1"/>
    </source>
</evidence>
<sequence>MSGGDWDLPKSTQGGVVSTSVSQFFDKDVCSDLRNHRIGKGFPQTFSQPGSQSVVQEPFEGDEENVPSQGDKQLQQKIANLQQQLAQIDAK</sequence>
<accession>A0A0G4FM94</accession>
<evidence type="ECO:0000256" key="1">
    <source>
        <dbReference type="SAM" id="MobiDB-lite"/>
    </source>
</evidence>